<comment type="caution">
    <text evidence="1">The sequence shown here is derived from an EMBL/GenBank/DDBJ whole genome shotgun (WGS) entry which is preliminary data.</text>
</comment>
<evidence type="ECO:0000313" key="2">
    <source>
        <dbReference type="Proteomes" id="UP000473323"/>
    </source>
</evidence>
<name>A0A6L8TFV6_9FIRM</name>
<protein>
    <submittedName>
        <fullName evidence="1">Uncharacterized protein</fullName>
    </submittedName>
</protein>
<organism evidence="1 2">
    <name type="scientific">Blautia massiliensis</name>
    <name type="common">ex Durand et al. 2017</name>
    <dbReference type="NCBI Taxonomy" id="1737424"/>
    <lineage>
        <taxon>Bacteria</taxon>
        <taxon>Bacillati</taxon>
        <taxon>Bacillota</taxon>
        <taxon>Clostridia</taxon>
        <taxon>Lachnospirales</taxon>
        <taxon>Lachnospiraceae</taxon>
        <taxon>Blautia</taxon>
    </lineage>
</organism>
<evidence type="ECO:0000313" key="1">
    <source>
        <dbReference type="EMBL" id="MZL62721.1"/>
    </source>
</evidence>
<dbReference type="Proteomes" id="UP000473323">
    <property type="component" value="Unassembled WGS sequence"/>
</dbReference>
<dbReference type="EMBL" id="WWVT01000018">
    <property type="protein sequence ID" value="MZL62721.1"/>
    <property type="molecule type" value="Genomic_DNA"/>
</dbReference>
<dbReference type="AlphaFoldDB" id="A0A6L8TFV6"/>
<dbReference type="RefSeq" id="WP_044961380.1">
    <property type="nucleotide sequence ID" value="NZ_WWVT01000018.1"/>
</dbReference>
<accession>A0A6L8TFV6</accession>
<reference evidence="1 2" key="1">
    <citation type="journal article" date="2019" name="Nat. Med.">
        <title>A library of human gut bacterial isolates paired with longitudinal multiomics data enables mechanistic microbiome research.</title>
        <authorList>
            <person name="Poyet M."/>
            <person name="Groussin M."/>
            <person name="Gibbons S.M."/>
            <person name="Avila-Pacheco J."/>
            <person name="Jiang X."/>
            <person name="Kearney S.M."/>
            <person name="Perrotta A.R."/>
            <person name="Berdy B."/>
            <person name="Zhao S."/>
            <person name="Lieberman T.D."/>
            <person name="Swanson P.K."/>
            <person name="Smith M."/>
            <person name="Roesemann S."/>
            <person name="Alexander J.E."/>
            <person name="Rich S.A."/>
            <person name="Livny J."/>
            <person name="Vlamakis H."/>
            <person name="Clish C."/>
            <person name="Bullock K."/>
            <person name="Deik A."/>
            <person name="Scott J."/>
            <person name="Pierce K.A."/>
            <person name="Xavier R.J."/>
            <person name="Alm E.J."/>
        </authorList>
    </citation>
    <scope>NUCLEOTIDE SEQUENCE [LARGE SCALE GENOMIC DNA]</scope>
    <source>
        <strain evidence="1 2">BIOML-A4</strain>
    </source>
</reference>
<gene>
    <name evidence="1" type="ORF">GT694_11850</name>
</gene>
<sequence>MRKTENEKLRQDTITVSCFLIAAVIYENAVDQISRRRIVCKGAISREKKRAVVKMSASARDAQMYFLVPGKYRGNMPGSEESVIVTEQRSPLLVCESDCTGLKASA</sequence>
<proteinExistence type="predicted"/>